<dbReference type="Gene3D" id="6.20.50.80">
    <property type="match status" value="1"/>
</dbReference>
<dbReference type="InterPro" id="IPR007081">
    <property type="entry name" value="RNA_pol_Rpb1_5"/>
</dbReference>
<dbReference type="Gene3D" id="1.10.150.390">
    <property type="match status" value="1"/>
</dbReference>
<dbReference type="InterPro" id="IPR045867">
    <property type="entry name" value="DNA-dir_RpoC_beta_prime"/>
</dbReference>
<keyword evidence="3 15" id="KW-0240">DNA-directed RNA polymerase</keyword>
<dbReference type="GO" id="GO:0046872">
    <property type="term" value="F:metal ion binding"/>
    <property type="evidence" value="ECO:0007669"/>
    <property type="project" value="UniProtKB-KW"/>
</dbReference>
<dbReference type="InterPro" id="IPR007066">
    <property type="entry name" value="RNA_pol_Rpb1_3"/>
</dbReference>
<dbReference type="GO" id="GO:0003899">
    <property type="term" value="F:DNA-directed RNA polymerase activity"/>
    <property type="evidence" value="ECO:0007669"/>
    <property type="project" value="UniProtKB-EC"/>
</dbReference>
<dbReference type="Gene3D" id="3.30.1490.180">
    <property type="entry name" value="RNA polymerase ii"/>
    <property type="match status" value="1"/>
</dbReference>
<dbReference type="PRINTS" id="PR01217">
    <property type="entry name" value="PRICHEXTENSN"/>
</dbReference>
<dbReference type="GO" id="GO:0006366">
    <property type="term" value="P:transcription by RNA polymerase II"/>
    <property type="evidence" value="ECO:0007669"/>
    <property type="project" value="InterPro"/>
</dbReference>
<dbReference type="InterPro" id="IPR000684">
    <property type="entry name" value="RNA_pol_II_repeat_euk"/>
</dbReference>
<reference evidence="18 19" key="1">
    <citation type="journal article" date="2024" name="BMC Genomics">
        <title>Genome assembly of redclaw crayfish (Cherax quadricarinatus) provides insights into its immune adaptation and hypoxia tolerance.</title>
        <authorList>
            <person name="Liu Z."/>
            <person name="Zheng J."/>
            <person name="Li H."/>
            <person name="Fang K."/>
            <person name="Wang S."/>
            <person name="He J."/>
            <person name="Zhou D."/>
            <person name="Weng S."/>
            <person name="Chi M."/>
            <person name="Gu Z."/>
            <person name="He J."/>
            <person name="Li F."/>
            <person name="Wang M."/>
        </authorList>
    </citation>
    <scope>NUCLEOTIDE SEQUENCE [LARGE SCALE GENOMIC DNA]</scope>
    <source>
        <strain evidence="18">ZL_2023a</strain>
    </source>
</reference>
<dbReference type="FunFam" id="2.40.40.20:FF:000019">
    <property type="entry name" value="DNA-directed RNA polymerase II subunit RPB1"/>
    <property type="match status" value="1"/>
</dbReference>
<feature type="domain" description="RNA polymerase N-terminal" evidence="17">
    <location>
        <begin position="9"/>
        <end position="312"/>
    </location>
</feature>
<keyword evidence="8" id="KW-0677">Repeat</keyword>
<dbReference type="GO" id="GO:0005665">
    <property type="term" value="C:RNA polymerase II, core complex"/>
    <property type="evidence" value="ECO:0007669"/>
    <property type="project" value="TreeGrafter"/>
</dbReference>
<evidence type="ECO:0000256" key="10">
    <source>
        <dbReference type="ARBA" id="ARBA00022842"/>
    </source>
</evidence>
<organism evidence="18 19">
    <name type="scientific">Cherax quadricarinatus</name>
    <name type="common">Australian red claw crayfish</name>
    <dbReference type="NCBI Taxonomy" id="27406"/>
    <lineage>
        <taxon>Eukaryota</taxon>
        <taxon>Metazoa</taxon>
        <taxon>Ecdysozoa</taxon>
        <taxon>Arthropoda</taxon>
        <taxon>Crustacea</taxon>
        <taxon>Multicrustacea</taxon>
        <taxon>Malacostraca</taxon>
        <taxon>Eumalacostraca</taxon>
        <taxon>Eucarida</taxon>
        <taxon>Decapoda</taxon>
        <taxon>Pleocyemata</taxon>
        <taxon>Astacidea</taxon>
        <taxon>Parastacoidea</taxon>
        <taxon>Parastacidae</taxon>
        <taxon>Cherax</taxon>
    </lineage>
</organism>
<dbReference type="InterPro" id="IPR038593">
    <property type="entry name" value="RNA_pol_Rpb1_7_sf"/>
</dbReference>
<dbReference type="FunFam" id="3.30.1490.180:FF:000001">
    <property type="entry name" value="DNA-directed RNA polymerase subunit"/>
    <property type="match status" value="1"/>
</dbReference>
<keyword evidence="10" id="KW-0460">Magnesium</keyword>
<evidence type="ECO:0000256" key="3">
    <source>
        <dbReference type="ARBA" id="ARBA00022478"/>
    </source>
</evidence>
<dbReference type="InterPro" id="IPR042102">
    <property type="entry name" value="RNA_pol_Rpb1_3_sf"/>
</dbReference>
<dbReference type="InterPro" id="IPR038120">
    <property type="entry name" value="Rpb1_funnel_sf"/>
</dbReference>
<dbReference type="FunFam" id="1.10.150.390:FF:000001">
    <property type="entry name" value="DNA-directed RNA polymerase subunit"/>
    <property type="match status" value="1"/>
</dbReference>
<dbReference type="InterPro" id="IPR000722">
    <property type="entry name" value="RNA_pol_asu"/>
</dbReference>
<dbReference type="Pfam" id="PF04990">
    <property type="entry name" value="RNA_pol_Rpb1_7"/>
    <property type="match status" value="1"/>
</dbReference>
<dbReference type="InterPro" id="IPR007075">
    <property type="entry name" value="RNA_pol_Rpb1_6"/>
</dbReference>
<dbReference type="Pfam" id="PF00623">
    <property type="entry name" value="RNA_pol_Rpb1_2"/>
    <property type="match status" value="1"/>
</dbReference>
<keyword evidence="12 15" id="KW-0804">Transcription</keyword>
<dbReference type="PANTHER" id="PTHR19376">
    <property type="entry name" value="DNA-DIRECTED RNA POLYMERASE"/>
    <property type="match status" value="1"/>
</dbReference>
<feature type="region of interest" description="Disordered" evidence="16">
    <location>
        <begin position="1297"/>
        <end position="1688"/>
    </location>
</feature>
<dbReference type="Pfam" id="PF04998">
    <property type="entry name" value="RNA_pol_Rpb1_5"/>
    <property type="match status" value="1"/>
</dbReference>
<dbReference type="Gene3D" id="3.30.1360.140">
    <property type="match status" value="1"/>
</dbReference>
<evidence type="ECO:0000256" key="1">
    <source>
        <dbReference type="ARBA" id="ARBA00004123"/>
    </source>
</evidence>
<dbReference type="InterPro" id="IPR007083">
    <property type="entry name" value="RNA_pol_Rpb1_4"/>
</dbReference>
<evidence type="ECO:0000256" key="14">
    <source>
        <dbReference type="ARBA" id="ARBA00048552"/>
    </source>
</evidence>
<sequence length="1688" mass="186075">MDPKYARPDWMIMTVLPVPPLPVRPAVVMHGSARNQDDLTHKLADIIKANNELVRNEQAGAAAHIINENLKMLQFHVATLTDNDMPGMPRALQKSGRPLKAIKARLKGKEGRIRGNLMGKRVDFSARTVITADPNLRIDQVGVPRSIAQNLTYPEIVTPFNMTKMMDLVKRGNNQYPGAKYIVRDNGARIDLRYHPKPSDLHLQCGYKVERHITDGDLVIFNRQPTLHKMSMMGHRVKVLPWSTFRMNLSVTSPYNADFDGDEMNLHVPQSMETRAEIENLHVTPRMIITPQANKPVMGIVQDTLTAVRKMTKRDVFLEKAEMMNLLMFLPIWDGRMPQPAIFKPKPMWTGKQLFSLIIPGNLNLVKTHSTHPDDEDDGPYKWISPGDTKVLVEHGELIMGILCKRTLGASSGSMLHVAWMELGHEIAGRFYGNIQTVVNNWLLLEGMSIGIGDTISDPATYRVIQDTIRKAKEDVIEVIHKAHNDELEPTPGNTLRQTFENQVNRILNDARDKTGGSAKKSLTEYNNLKAMVVSGSKGSNINISQVIACVGQQNVEGKRIPFGFRKRTLPHFIKDDYGPESRGFVENSYLAGLTPSEFYFHAMGGREGLIDTAVKTAETGYIQRRLIKAMESVMVNYDGTVRNSVSQVIQLRYGEDGLAGEYVEFQKMPTVKLSNQRFEDKYRFDVTNERYLRRLFNEDVVRDLIGSPEAISILEGEWQKLIEDRNGLRQVFPKGDTKVVLPCNLERMIWNVQKIFHINKRTPTDLSPVRVVEGVREMLNKCTIVTGEDRISLQANENATFCFQCLVRSTLCTKKVAEEYKLTTESFNWLVGEIETRFHQAIAAPGEMVGALAAQSLGEPATQMTLNTFHFAGVSSKNVTLGVPRLKEIINISKKPKAPSLTVFLVGASARDAEKAKNVLCRLEHTTLRKVTSNTAIYYDPDPQNTCITEDQEFVNVYYEMPDFDVSRISPWLLRIELDRKKMTDKKLTMEQISQKINSGFGDDLNCIFNDDNAEKLVLRIRIIVGDDKLADDAEEQVDKMEDDTFLRCIEANMLNDLTLQGIEAITKVYMHLPQTDEKKRIIINEHGEFKAIAEWLLETDGTALMKVLSERDVDPVRTSSNDILEVFEVLGIEAVRKCIEKEMNAVLMFYGLYVNYRHLALLCDVMTSKGHLMAITRHGINRQDTGALMKCSFEESVDVLMEAASCAEVDPIRGVSENIMLGQLPKIGSGSFDLVLDDAKCKLGMEIPMPGTGMMMGGGIFGAASPSSGMTPAQTPWASGATPSMSPYGAWTPGVGSGMTPGGPSFSPAAASETTSLSPGYSPAWSPQPGSPGSPGCTSPYIPSPANALSPSYSPSSPAFQPTSPSMTPASPGYSPTSPTYSPTSPQYSPTSPQYSPTSPSYSPTSPSYSPTSPSYSPTSPSYSPTSPSYSPTSPSYSPTSPSYSPTSPSYSPTSPSYSPTSPSYSPTSPSYSPTSPSYSPTSPSYSPTSPSYSPTSPSYAPNYSPSSPGYSPTSPSYSPTSPSYSPSSPQYSPASPSYSPSSPKYSPTSPNYSPTSPTYSPGSPSYSPSSPKYSPTSPTYSPTSPSYSPSSPKYSPTSPNYSPTSPKYSPTSPTYSPSSPRYSPSSPKYSPTSPTYSPSSPKYSPTSPTYSPTTPGYSPTSPLYSPSYEDDEEEQRRKQKKKSKR</sequence>
<dbReference type="Gene3D" id="2.40.40.20">
    <property type="match status" value="1"/>
</dbReference>
<keyword evidence="9" id="KW-0862">Zinc</keyword>
<comment type="subcellular location">
    <subcellularLocation>
        <location evidence="1">Nucleus</location>
    </subcellularLocation>
</comment>
<keyword evidence="5 15" id="KW-0808">Transferase</keyword>
<dbReference type="PROSITE" id="PS00115">
    <property type="entry name" value="RNA_POL_II_REPEAT"/>
    <property type="match status" value="16"/>
</dbReference>
<dbReference type="Pfam" id="PF05000">
    <property type="entry name" value="RNA_pol_Rpb1_4"/>
    <property type="match status" value="1"/>
</dbReference>
<comment type="caution">
    <text evidence="18">The sequence shown here is derived from an EMBL/GenBank/DDBJ whole genome shotgun (WGS) entry which is preliminary data.</text>
</comment>
<keyword evidence="19" id="KW-1185">Reference proteome</keyword>
<dbReference type="EC" id="2.7.7.6" evidence="15"/>
<dbReference type="SUPFAM" id="SSF64484">
    <property type="entry name" value="beta and beta-prime subunits of DNA dependent RNA-polymerase"/>
    <property type="match status" value="1"/>
</dbReference>
<dbReference type="Pfam" id="PF04992">
    <property type="entry name" value="RNA_pol_Rpb1_6"/>
    <property type="match status" value="1"/>
</dbReference>
<name>A0AAW0XE82_CHEQU</name>
<proteinExistence type="inferred from homology"/>
<keyword evidence="6 15" id="KW-0548">Nucleotidyltransferase</keyword>
<dbReference type="Gene3D" id="1.10.274.100">
    <property type="entry name" value="RNA polymerase Rpb1, domain 3"/>
    <property type="match status" value="1"/>
</dbReference>
<dbReference type="EMBL" id="JARKIK010000029">
    <property type="protein sequence ID" value="KAK8742192.1"/>
    <property type="molecule type" value="Genomic_DNA"/>
</dbReference>
<protein>
    <recommendedName>
        <fullName evidence="15">DNA-directed RNA polymerase subunit</fullName>
        <ecNumber evidence="15">2.7.7.6</ecNumber>
    </recommendedName>
</protein>
<dbReference type="InterPro" id="IPR044893">
    <property type="entry name" value="RNA_pol_Rpb1_clamp_domain"/>
</dbReference>
<dbReference type="Pfam" id="PF05001">
    <property type="entry name" value="RNA_pol_Rpb1_R"/>
    <property type="match status" value="19"/>
</dbReference>
<comment type="function">
    <text evidence="15">DNA-dependent RNA polymerase catalyzes the transcription of DNA into RNA using the four ribonucleoside triphosphates as substrates.</text>
</comment>
<evidence type="ECO:0000256" key="7">
    <source>
        <dbReference type="ARBA" id="ARBA00022723"/>
    </source>
</evidence>
<evidence type="ECO:0000256" key="9">
    <source>
        <dbReference type="ARBA" id="ARBA00022833"/>
    </source>
</evidence>
<evidence type="ECO:0000259" key="17">
    <source>
        <dbReference type="SMART" id="SM00663"/>
    </source>
</evidence>
<dbReference type="InterPro" id="IPR007073">
    <property type="entry name" value="RNA_pol_Rpb1_7"/>
</dbReference>
<evidence type="ECO:0000256" key="8">
    <source>
        <dbReference type="ARBA" id="ARBA00022737"/>
    </source>
</evidence>
<dbReference type="InterPro" id="IPR006592">
    <property type="entry name" value="RNA_pol_N"/>
</dbReference>
<accession>A0AAW0XE82</accession>
<evidence type="ECO:0000256" key="11">
    <source>
        <dbReference type="ARBA" id="ARBA00023125"/>
    </source>
</evidence>
<evidence type="ECO:0000256" key="4">
    <source>
        <dbReference type="ARBA" id="ARBA00022553"/>
    </source>
</evidence>
<dbReference type="Pfam" id="PF04983">
    <property type="entry name" value="RNA_pol_Rpb1_3"/>
    <property type="match status" value="1"/>
</dbReference>
<dbReference type="CDD" id="cd02584">
    <property type="entry name" value="RNAP_II_Rpb1_C"/>
    <property type="match status" value="1"/>
</dbReference>
<dbReference type="GO" id="GO:0003677">
    <property type="term" value="F:DNA binding"/>
    <property type="evidence" value="ECO:0007669"/>
    <property type="project" value="UniProtKB-KW"/>
</dbReference>
<dbReference type="SMART" id="SM00663">
    <property type="entry name" value="RPOLA_N"/>
    <property type="match status" value="1"/>
</dbReference>
<evidence type="ECO:0000313" key="18">
    <source>
        <dbReference type="EMBL" id="KAK8742192.1"/>
    </source>
</evidence>
<keyword evidence="11" id="KW-0238">DNA-binding</keyword>
<dbReference type="Proteomes" id="UP001445076">
    <property type="component" value="Unassembled WGS sequence"/>
</dbReference>
<evidence type="ECO:0000256" key="13">
    <source>
        <dbReference type="ARBA" id="ARBA00023242"/>
    </source>
</evidence>
<evidence type="ECO:0000256" key="6">
    <source>
        <dbReference type="ARBA" id="ARBA00022695"/>
    </source>
</evidence>
<evidence type="ECO:0000256" key="2">
    <source>
        <dbReference type="ARBA" id="ARBA00006460"/>
    </source>
</evidence>
<evidence type="ECO:0000256" key="15">
    <source>
        <dbReference type="RuleBase" id="RU004279"/>
    </source>
</evidence>
<dbReference type="PANTHER" id="PTHR19376:SF37">
    <property type="entry name" value="DNA-DIRECTED RNA POLYMERASE II SUBUNIT RPB1"/>
    <property type="match status" value="1"/>
</dbReference>
<evidence type="ECO:0000256" key="16">
    <source>
        <dbReference type="SAM" id="MobiDB-lite"/>
    </source>
</evidence>
<evidence type="ECO:0000256" key="12">
    <source>
        <dbReference type="ARBA" id="ARBA00023163"/>
    </source>
</evidence>
<dbReference type="CDD" id="cd02733">
    <property type="entry name" value="RNAP_II_RPB1_N"/>
    <property type="match status" value="1"/>
</dbReference>
<feature type="compositionally biased region" description="Low complexity" evidence="16">
    <location>
        <begin position="1336"/>
        <end position="1670"/>
    </location>
</feature>
<comment type="similarity">
    <text evidence="2 15">Belongs to the RNA polymerase beta' chain family.</text>
</comment>
<dbReference type="Gene3D" id="6.10.250.2940">
    <property type="match status" value="1"/>
</dbReference>
<dbReference type="Gene3D" id="1.10.132.30">
    <property type="match status" value="1"/>
</dbReference>
<dbReference type="FunFam" id="3.30.1360.140:FF:000001">
    <property type="entry name" value="DNA-directed RNA polymerase subunit"/>
    <property type="match status" value="1"/>
</dbReference>
<evidence type="ECO:0000256" key="5">
    <source>
        <dbReference type="ARBA" id="ARBA00022679"/>
    </source>
</evidence>
<dbReference type="InterPro" id="IPR007080">
    <property type="entry name" value="RNA_pol_Rpb1_1"/>
</dbReference>
<dbReference type="Gene3D" id="4.10.860.120">
    <property type="entry name" value="RNA polymerase II, clamp domain"/>
    <property type="match status" value="1"/>
</dbReference>
<comment type="catalytic activity">
    <reaction evidence="14 15">
        <text>RNA(n) + a ribonucleoside 5'-triphosphate = RNA(n+1) + diphosphate</text>
        <dbReference type="Rhea" id="RHEA:21248"/>
        <dbReference type="Rhea" id="RHEA-COMP:14527"/>
        <dbReference type="Rhea" id="RHEA-COMP:17342"/>
        <dbReference type="ChEBI" id="CHEBI:33019"/>
        <dbReference type="ChEBI" id="CHEBI:61557"/>
        <dbReference type="ChEBI" id="CHEBI:140395"/>
        <dbReference type="EC" id="2.7.7.6"/>
    </reaction>
</comment>
<keyword evidence="4" id="KW-0597">Phosphoprotein</keyword>
<gene>
    <name evidence="18" type="ORF">OTU49_002166</name>
</gene>
<dbReference type="FunFam" id="1.10.132.30:FF:000001">
    <property type="entry name" value="DNA-directed RNA polymerase subunit"/>
    <property type="match status" value="1"/>
</dbReference>
<dbReference type="Pfam" id="PF04997">
    <property type="entry name" value="RNA_pol_Rpb1_1"/>
    <property type="match status" value="1"/>
</dbReference>
<dbReference type="FunFam" id="1.10.274.100:FF:000001">
    <property type="entry name" value="DNA-directed RNA polymerase subunit"/>
    <property type="match status" value="1"/>
</dbReference>
<evidence type="ECO:0000313" key="19">
    <source>
        <dbReference type="Proteomes" id="UP001445076"/>
    </source>
</evidence>
<keyword evidence="7" id="KW-0479">Metal-binding</keyword>
<keyword evidence="13" id="KW-0539">Nucleus</keyword>